<dbReference type="PROSITE" id="PS50104">
    <property type="entry name" value="TIR"/>
    <property type="match status" value="1"/>
</dbReference>
<dbReference type="SMART" id="SM00255">
    <property type="entry name" value="TIR"/>
    <property type="match status" value="1"/>
</dbReference>
<dbReference type="InterPro" id="IPR035897">
    <property type="entry name" value="Toll_tir_struct_dom_sf"/>
</dbReference>
<dbReference type="RefSeq" id="WP_254102041.1">
    <property type="nucleotide sequence ID" value="NZ_JANATA010000024.1"/>
</dbReference>
<dbReference type="InterPro" id="IPR000157">
    <property type="entry name" value="TIR_dom"/>
</dbReference>
<protein>
    <submittedName>
        <fullName evidence="2">Toll/interleukin-1 receptor domain-containing protein</fullName>
    </submittedName>
</protein>
<dbReference type="Pfam" id="PF13676">
    <property type="entry name" value="TIR_2"/>
    <property type="match status" value="1"/>
</dbReference>
<dbReference type="Proteomes" id="UP001165413">
    <property type="component" value="Unassembled WGS sequence"/>
</dbReference>
<feature type="domain" description="TIR" evidence="1">
    <location>
        <begin position="1"/>
        <end position="120"/>
    </location>
</feature>
<evidence type="ECO:0000259" key="1">
    <source>
        <dbReference type="PROSITE" id="PS50104"/>
    </source>
</evidence>
<dbReference type="GO" id="GO:0007165">
    <property type="term" value="P:signal transduction"/>
    <property type="evidence" value="ECO:0007669"/>
    <property type="project" value="InterPro"/>
</dbReference>
<organism evidence="2 3">
    <name type="scientific">Opacimonas viscosa</name>
    <dbReference type="NCBI Taxonomy" id="2961944"/>
    <lineage>
        <taxon>Bacteria</taxon>
        <taxon>Pseudomonadati</taxon>
        <taxon>Pseudomonadota</taxon>
        <taxon>Gammaproteobacteria</taxon>
        <taxon>Alteromonadales</taxon>
        <taxon>Alteromonadaceae</taxon>
        <taxon>Opacimonas</taxon>
    </lineage>
</organism>
<name>A0AA42BMF0_9ALTE</name>
<gene>
    <name evidence="2" type="ORF">NLF92_11390</name>
</gene>
<dbReference type="EMBL" id="JANATA010000024">
    <property type="protein sequence ID" value="MCP3429549.1"/>
    <property type="molecule type" value="Genomic_DNA"/>
</dbReference>
<comment type="caution">
    <text evidence="2">The sequence shown here is derived from an EMBL/GenBank/DDBJ whole genome shotgun (WGS) entry which is preliminary data.</text>
</comment>
<keyword evidence="3" id="KW-1185">Reference proteome</keyword>
<sequence>MIFVSHNHKDKAVVGQVALRLRDTFGQDKVFYDSWSMQPGDGIIDKMNEGLESCELFLFFVSKNSLQSNMVKLEWQNALMKATQGQTKIIPVKLDDCLMPPILMQSIYIDLFGQGLEVALRQIVDVVSGNNTFAPGPQQFSNLRAYTHMEGGTRIVECHAEHYMEAISHYLFLVENAENEVQFQYRSGSMCNTGFNNNIKLNNGVNINAQLMAVDKGTVPGFPFIVEMAADEGVEIKFRGVMHEKKQGYWEPIPVIDGKKGT</sequence>
<proteinExistence type="predicted"/>
<accession>A0AA42BMF0</accession>
<reference evidence="2" key="1">
    <citation type="submission" date="2022-07" db="EMBL/GenBank/DDBJ databases">
        <title>Characterization of the Novel Bacterium Alteromonas immobilis LMIT006 and Alteromonas gregis LMIT007.</title>
        <authorList>
            <person name="Lin X."/>
        </authorList>
    </citation>
    <scope>NUCLEOTIDE SEQUENCE</scope>
    <source>
        <strain evidence="2">LMIT007</strain>
    </source>
</reference>
<dbReference type="SUPFAM" id="SSF52200">
    <property type="entry name" value="Toll/Interleukin receptor TIR domain"/>
    <property type="match status" value="1"/>
</dbReference>
<evidence type="ECO:0000313" key="3">
    <source>
        <dbReference type="Proteomes" id="UP001165413"/>
    </source>
</evidence>
<evidence type="ECO:0000313" key="2">
    <source>
        <dbReference type="EMBL" id="MCP3429549.1"/>
    </source>
</evidence>
<dbReference type="Gene3D" id="3.40.50.10140">
    <property type="entry name" value="Toll/interleukin-1 receptor homology (TIR) domain"/>
    <property type="match status" value="1"/>
</dbReference>
<dbReference type="AlphaFoldDB" id="A0AA42BMF0"/>
<keyword evidence="2" id="KW-0675">Receptor</keyword>